<evidence type="ECO:0000256" key="2">
    <source>
        <dbReference type="ARBA" id="ARBA00022692"/>
    </source>
</evidence>
<dbReference type="OrthoDB" id="9777044at2"/>
<feature type="transmembrane region" description="Helical" evidence="5">
    <location>
        <begin position="20"/>
        <end position="37"/>
    </location>
</feature>
<dbReference type="STRING" id="709986.Deima_1190"/>
<gene>
    <name evidence="5" type="primary">tatC</name>
    <name evidence="6" type="ordered locus">Deima_1190</name>
</gene>
<evidence type="ECO:0000313" key="7">
    <source>
        <dbReference type="Proteomes" id="UP000008635"/>
    </source>
</evidence>
<reference evidence="6 7" key="1">
    <citation type="journal article" date="2011" name="Stand. Genomic Sci.">
        <title>Complete genome sequence of Deinococcus maricopensis type strain (LB-34).</title>
        <authorList>
            <person name="Pukall R."/>
            <person name="Zeytun A."/>
            <person name="Lucas S."/>
            <person name="Lapidus A."/>
            <person name="Hammon N."/>
            <person name="Deshpande S."/>
            <person name="Nolan M."/>
            <person name="Cheng J.F."/>
            <person name="Pitluck S."/>
            <person name="Liolios K."/>
            <person name="Pagani I."/>
            <person name="Mikhailova N."/>
            <person name="Ivanova N."/>
            <person name="Mavromatis K."/>
            <person name="Pati A."/>
            <person name="Tapia R."/>
            <person name="Han C."/>
            <person name="Goodwin L."/>
            <person name="Chen A."/>
            <person name="Palaniappan K."/>
            <person name="Land M."/>
            <person name="Hauser L."/>
            <person name="Chang Y.J."/>
            <person name="Jeffries C.D."/>
            <person name="Brambilla E.M."/>
            <person name="Rohde M."/>
            <person name="Goker M."/>
            <person name="Detter J.C."/>
            <person name="Woyke T."/>
            <person name="Bristow J."/>
            <person name="Eisen J.A."/>
            <person name="Markowitz V."/>
            <person name="Hugenholtz P."/>
            <person name="Kyrpides N.C."/>
            <person name="Klenk H.P."/>
        </authorList>
    </citation>
    <scope>NUCLEOTIDE SEQUENCE [LARGE SCALE GENOMIC DNA]</scope>
    <source>
        <strain evidence="7">DSM 21211 / LMG 22137 / NRRL B-23946 / LB-34</strain>
    </source>
</reference>
<evidence type="ECO:0000256" key="5">
    <source>
        <dbReference type="HAMAP-Rule" id="MF_00902"/>
    </source>
</evidence>
<feature type="transmembrane region" description="Helical" evidence="5">
    <location>
        <begin position="219"/>
        <end position="236"/>
    </location>
</feature>
<dbReference type="GO" id="GO:0065002">
    <property type="term" value="P:intracellular protein transmembrane transport"/>
    <property type="evidence" value="ECO:0007669"/>
    <property type="project" value="TreeGrafter"/>
</dbReference>
<keyword evidence="7" id="KW-1185">Reference proteome</keyword>
<keyword evidence="5" id="KW-1003">Cell membrane</keyword>
<feature type="transmembrane region" description="Helical" evidence="5">
    <location>
        <begin position="198"/>
        <end position="213"/>
    </location>
</feature>
<dbReference type="GO" id="GO:0009977">
    <property type="term" value="F:proton motive force dependent protein transmembrane transporter activity"/>
    <property type="evidence" value="ECO:0007669"/>
    <property type="project" value="TreeGrafter"/>
</dbReference>
<evidence type="ECO:0000256" key="4">
    <source>
        <dbReference type="ARBA" id="ARBA00023136"/>
    </source>
</evidence>
<dbReference type="HOGENOM" id="CLU_031942_3_0_0"/>
<comment type="similarity">
    <text evidence="5">Belongs to the TatC family.</text>
</comment>
<dbReference type="PANTHER" id="PTHR30371">
    <property type="entry name" value="SEC-INDEPENDENT PROTEIN TRANSLOCASE PROTEIN TATC"/>
    <property type="match status" value="1"/>
</dbReference>
<comment type="function">
    <text evidence="5">Part of the twin-arginine translocation (Tat) system that transports large folded proteins containing a characteristic twin-arginine motif in their signal peptide across membranes.</text>
</comment>
<dbReference type="NCBIfam" id="TIGR00945">
    <property type="entry name" value="tatC"/>
    <property type="match status" value="1"/>
</dbReference>
<evidence type="ECO:0000313" key="6">
    <source>
        <dbReference type="EMBL" id="ADV66842.1"/>
    </source>
</evidence>
<feature type="transmembrane region" description="Helical" evidence="5">
    <location>
        <begin position="71"/>
        <end position="98"/>
    </location>
</feature>
<accession>E8U703</accession>
<keyword evidence="5" id="KW-0813">Transport</keyword>
<keyword evidence="5" id="KW-0811">Translocation</keyword>
<dbReference type="eggNOG" id="COG0805">
    <property type="taxonomic scope" value="Bacteria"/>
</dbReference>
<feature type="transmembrane region" description="Helical" evidence="5">
    <location>
        <begin position="164"/>
        <end position="186"/>
    </location>
</feature>
<dbReference type="PANTHER" id="PTHR30371:SF0">
    <property type="entry name" value="SEC-INDEPENDENT PROTEIN TRANSLOCASE PROTEIN TATC, CHLOROPLASTIC-RELATED"/>
    <property type="match status" value="1"/>
</dbReference>
<dbReference type="Proteomes" id="UP000008635">
    <property type="component" value="Chromosome"/>
</dbReference>
<reference evidence="7" key="2">
    <citation type="submission" date="2011-01" db="EMBL/GenBank/DDBJ databases">
        <title>The complete genome of Deinococcus maricopensis DSM 21211.</title>
        <authorList>
            <consortium name="US DOE Joint Genome Institute (JGI-PGF)"/>
            <person name="Lucas S."/>
            <person name="Copeland A."/>
            <person name="Lapidus A."/>
            <person name="Goodwin L."/>
            <person name="Pitluck S."/>
            <person name="Kyrpides N."/>
            <person name="Mavromatis K."/>
            <person name="Pagani I."/>
            <person name="Ivanova N."/>
            <person name="Ovchinnikova G."/>
            <person name="Zeytun A."/>
            <person name="Detter J.C."/>
            <person name="Han C."/>
            <person name="Land M."/>
            <person name="Hauser L."/>
            <person name="Markowitz V."/>
            <person name="Cheng J.-F."/>
            <person name="Hugenholtz P."/>
            <person name="Woyke T."/>
            <person name="Wu D."/>
            <person name="Pukall R."/>
            <person name="Gehrich-Schroeter G."/>
            <person name="Brambilla E."/>
            <person name="Klenk H.-P."/>
            <person name="Eisen J.A."/>
        </authorList>
    </citation>
    <scope>NUCLEOTIDE SEQUENCE [LARGE SCALE GENOMIC DNA]</scope>
    <source>
        <strain evidence="7">DSM 21211 / LMG 22137 / NRRL B-23946 / LB-34</strain>
    </source>
</reference>
<dbReference type="KEGG" id="dmr:Deima_1190"/>
<dbReference type="PRINTS" id="PR01840">
    <property type="entry name" value="TATCFAMILY"/>
</dbReference>
<dbReference type="AlphaFoldDB" id="E8U703"/>
<evidence type="ECO:0000256" key="1">
    <source>
        <dbReference type="ARBA" id="ARBA00004141"/>
    </source>
</evidence>
<dbReference type="EMBL" id="CP002454">
    <property type="protein sequence ID" value="ADV66842.1"/>
    <property type="molecule type" value="Genomic_DNA"/>
</dbReference>
<dbReference type="GO" id="GO:0033281">
    <property type="term" value="C:TAT protein transport complex"/>
    <property type="evidence" value="ECO:0007669"/>
    <property type="project" value="UniProtKB-UniRule"/>
</dbReference>
<comment type="subunit">
    <text evidence="5">Forms a complex with TatA.</text>
</comment>
<proteinExistence type="inferred from homology"/>
<keyword evidence="3 5" id="KW-1133">Transmembrane helix</keyword>
<dbReference type="RefSeq" id="WP_013556347.1">
    <property type="nucleotide sequence ID" value="NC_014958.1"/>
</dbReference>
<dbReference type="Pfam" id="PF00902">
    <property type="entry name" value="TatC"/>
    <property type="match status" value="1"/>
</dbReference>
<keyword evidence="2 5" id="KW-0812">Transmembrane</keyword>
<comment type="subcellular location">
    <subcellularLocation>
        <location evidence="5">Cell membrane</location>
        <topology evidence="5">Multi-pass membrane protein</topology>
    </subcellularLocation>
    <subcellularLocation>
        <location evidence="1">Membrane</location>
        <topology evidence="1">Multi-pass membrane protein</topology>
    </subcellularLocation>
</comment>
<name>E8U703_DEIML</name>
<sequence precursor="true">MAKDTTAPLLDHLEELRSRIIYALIFLVIGAGAAWTYRTQLIELLKEPLTHTQLYQSGKLQLVVMQLTDQFILSFNVALWGGLALALPFILHQVWLFIAPGLYPEERRWAAPFVMGAGLSFLAGGVFCYFVILPPMVKFLADFLGGQVAGMFNLSAYLSQIVTFLVAFGIFFELPILAVVLTKIGIVNHTLLGRARKVAFMAILVLAAVITPTPDPWNMMLVALPIYALYELGVVLSRMSAPREAATGALE</sequence>
<protein>
    <recommendedName>
        <fullName evidence="5">Sec-independent protein translocase protein TatC</fullName>
    </recommendedName>
</protein>
<feature type="transmembrane region" description="Helical" evidence="5">
    <location>
        <begin position="110"/>
        <end position="132"/>
    </location>
</feature>
<evidence type="ECO:0000256" key="3">
    <source>
        <dbReference type="ARBA" id="ARBA00022989"/>
    </source>
</evidence>
<dbReference type="HAMAP" id="MF_00902">
    <property type="entry name" value="TatC"/>
    <property type="match status" value="1"/>
</dbReference>
<keyword evidence="5" id="KW-0653">Protein transport</keyword>
<dbReference type="InterPro" id="IPR002033">
    <property type="entry name" value="TatC"/>
</dbReference>
<keyword evidence="4 5" id="KW-0472">Membrane</keyword>
<organism evidence="6 7">
    <name type="scientific">Deinococcus maricopensis (strain DSM 21211 / LMG 22137 / NRRL B-23946 / LB-34)</name>
    <dbReference type="NCBI Taxonomy" id="709986"/>
    <lineage>
        <taxon>Bacteria</taxon>
        <taxon>Thermotogati</taxon>
        <taxon>Deinococcota</taxon>
        <taxon>Deinococci</taxon>
        <taxon>Deinococcales</taxon>
        <taxon>Deinococcaceae</taxon>
        <taxon>Deinococcus</taxon>
    </lineage>
</organism>
<dbReference type="GO" id="GO:0043953">
    <property type="term" value="P:protein transport by the Tat complex"/>
    <property type="evidence" value="ECO:0007669"/>
    <property type="project" value="UniProtKB-UniRule"/>
</dbReference>